<evidence type="ECO:0000313" key="2">
    <source>
        <dbReference type="EMBL" id="QJT10400.1"/>
    </source>
</evidence>
<evidence type="ECO:0000313" key="3">
    <source>
        <dbReference type="Proteomes" id="UP000503251"/>
    </source>
</evidence>
<protein>
    <submittedName>
        <fullName evidence="2">HNH endonuclease</fullName>
    </submittedName>
</protein>
<proteinExistence type="predicted"/>
<evidence type="ECO:0000259" key="1">
    <source>
        <dbReference type="Pfam" id="PF01844"/>
    </source>
</evidence>
<name>A0ABX6NL96_9BACT</name>
<feature type="domain" description="HNH" evidence="1">
    <location>
        <begin position="38"/>
        <end position="79"/>
    </location>
</feature>
<keyword evidence="3" id="KW-1185">Reference proteome</keyword>
<dbReference type="CDD" id="cd00085">
    <property type="entry name" value="HNHc"/>
    <property type="match status" value="1"/>
</dbReference>
<keyword evidence="2" id="KW-0255">Endonuclease</keyword>
<dbReference type="InterPro" id="IPR003615">
    <property type="entry name" value="HNH_nuc"/>
</dbReference>
<gene>
    <name evidence="2" type="ORF">E8L03_16320</name>
</gene>
<sequence length="136" mass="16328">MVPKHMKEEYERYISSLKWKQKREKAIEGTFCDGKYWCQRCGWDFDKSKLEVHHLNYDSFGKEDTCDLAVVCIRCHEKLDKSRAEKARTKSDNALYEAQLDGWATKVYGENWQDYNDIDSIAQEFEEFLESKNEYW</sequence>
<accession>A0ABX6NL96</accession>
<dbReference type="EMBL" id="CP039543">
    <property type="protein sequence ID" value="QJT10400.1"/>
    <property type="molecule type" value="Genomic_DNA"/>
</dbReference>
<dbReference type="Pfam" id="PF01844">
    <property type="entry name" value="HNH"/>
    <property type="match status" value="1"/>
</dbReference>
<dbReference type="InterPro" id="IPR002711">
    <property type="entry name" value="HNH"/>
</dbReference>
<keyword evidence="2" id="KW-0540">Nuclease</keyword>
<keyword evidence="2" id="KW-0378">Hydrolase</keyword>
<dbReference type="Proteomes" id="UP000503251">
    <property type="component" value="Chromosome"/>
</dbReference>
<dbReference type="Gene3D" id="1.10.30.50">
    <property type="match status" value="1"/>
</dbReference>
<dbReference type="GO" id="GO:0004519">
    <property type="term" value="F:endonuclease activity"/>
    <property type="evidence" value="ECO:0007669"/>
    <property type="project" value="UniProtKB-KW"/>
</dbReference>
<organism evidence="2 3">
    <name type="scientific">Oceanidesulfovibrio marinus</name>
    <dbReference type="NCBI Taxonomy" id="370038"/>
    <lineage>
        <taxon>Bacteria</taxon>
        <taxon>Pseudomonadati</taxon>
        <taxon>Thermodesulfobacteriota</taxon>
        <taxon>Desulfovibrionia</taxon>
        <taxon>Desulfovibrionales</taxon>
        <taxon>Desulfovibrionaceae</taxon>
        <taxon>Oceanidesulfovibrio</taxon>
    </lineage>
</organism>
<reference evidence="2 3" key="1">
    <citation type="submission" date="2019-04" db="EMBL/GenBank/DDBJ databases">
        <title>Isolation and culture of sulfate reducing bacteria from the cold seep of the South China Sea.</title>
        <authorList>
            <person name="Sun C."/>
            <person name="Liu R."/>
        </authorList>
    </citation>
    <scope>NUCLEOTIDE SEQUENCE [LARGE SCALE GENOMIC DNA]</scope>
    <source>
        <strain evidence="2 3">CS1</strain>
    </source>
</reference>